<proteinExistence type="predicted"/>
<organism evidence="2 3">
    <name type="scientific">Pseudocohnilembus persalinus</name>
    <name type="common">Ciliate</name>
    <dbReference type="NCBI Taxonomy" id="266149"/>
    <lineage>
        <taxon>Eukaryota</taxon>
        <taxon>Sar</taxon>
        <taxon>Alveolata</taxon>
        <taxon>Ciliophora</taxon>
        <taxon>Intramacronucleata</taxon>
        <taxon>Oligohymenophorea</taxon>
        <taxon>Scuticociliatia</taxon>
        <taxon>Philasterida</taxon>
        <taxon>Pseudocohnilembidae</taxon>
        <taxon>Pseudocohnilembus</taxon>
    </lineage>
</organism>
<feature type="domain" description="Fumarate lyase N-terminal" evidence="1">
    <location>
        <begin position="11"/>
        <end position="276"/>
    </location>
</feature>
<reference evidence="2 3" key="1">
    <citation type="journal article" date="2015" name="Sci. Rep.">
        <title>Genome of the facultative scuticociliatosis pathogen Pseudocohnilembus persalinus provides insight into its virulence through horizontal gene transfer.</title>
        <authorList>
            <person name="Xiong J."/>
            <person name="Wang G."/>
            <person name="Cheng J."/>
            <person name="Tian M."/>
            <person name="Pan X."/>
            <person name="Warren A."/>
            <person name="Jiang C."/>
            <person name="Yuan D."/>
            <person name="Miao W."/>
        </authorList>
    </citation>
    <scope>NUCLEOTIDE SEQUENCE [LARGE SCALE GENOMIC DNA]</scope>
    <source>
        <strain evidence="2">36N120E</strain>
    </source>
</reference>
<dbReference type="InterPro" id="IPR008948">
    <property type="entry name" value="L-Aspartase-like"/>
</dbReference>
<name>A0A0V0R119_PSEPJ</name>
<evidence type="ECO:0000313" key="3">
    <source>
        <dbReference type="Proteomes" id="UP000054937"/>
    </source>
</evidence>
<dbReference type="FunCoup" id="A0A0V0R119">
    <property type="interactions" value="343"/>
</dbReference>
<dbReference type="Gene3D" id="1.10.275.10">
    <property type="entry name" value="Fumarase/aspartase (N-terminal domain)"/>
    <property type="match status" value="1"/>
</dbReference>
<keyword evidence="3" id="KW-1185">Reference proteome</keyword>
<dbReference type="PANTHER" id="PTHR43411:SF1">
    <property type="entry name" value="ADENYLOSUCCINATE LYASE"/>
    <property type="match status" value="1"/>
</dbReference>
<dbReference type="InParanoid" id="A0A0V0R119"/>
<dbReference type="Proteomes" id="UP000054937">
    <property type="component" value="Unassembled WGS sequence"/>
</dbReference>
<dbReference type="SUPFAM" id="SSF48557">
    <property type="entry name" value="L-aspartase-like"/>
    <property type="match status" value="1"/>
</dbReference>
<sequence>MIMKNNIQYKEHAIIKNRVRVELEWLKFLIQKNMVTDERGEVIKISPLVLTHLDEIHQQFDNKASQRVKDIEKITNHDVKAVEYYIKEQLNKIDVLQNIKEYVHFCCTSEDISNLAYALMLQDAKSTVLKDDLSKLQNKMIQFSEKYADLAMLGRTHGQVASPTTMGKEVANFTYRISRQIKQIQKKKFMAKSNGAVGNFNAHLLAYPEYDWPVLSRQFIEGLGLEFNPYTTQIEPHDSMCEFYNSFSLLNTILLGFSRDMWNYISIGYFRQKTKKQVIYIIIFISQINNQIDQVIKHKTFIFSIRKSGLRQCLTKLIPQTLKIVKVIQEWRTLQ</sequence>
<dbReference type="Gene3D" id="1.20.200.10">
    <property type="entry name" value="Fumarase/aspartase (Central domain)"/>
    <property type="match status" value="1"/>
</dbReference>
<protein>
    <submittedName>
        <fullName evidence="2">L-Aspartase-like protein</fullName>
    </submittedName>
</protein>
<dbReference type="InterPro" id="IPR024083">
    <property type="entry name" value="Fumarase/histidase_N"/>
</dbReference>
<dbReference type="EMBL" id="LDAU01000069">
    <property type="protein sequence ID" value="KRX08215.1"/>
    <property type="molecule type" value="Genomic_DNA"/>
</dbReference>
<dbReference type="GO" id="GO:0003824">
    <property type="term" value="F:catalytic activity"/>
    <property type="evidence" value="ECO:0007669"/>
    <property type="project" value="InterPro"/>
</dbReference>
<dbReference type="AlphaFoldDB" id="A0A0V0R119"/>
<dbReference type="PANTHER" id="PTHR43411">
    <property type="entry name" value="ADENYLOSUCCINATE LYASE"/>
    <property type="match status" value="1"/>
</dbReference>
<dbReference type="InterPro" id="IPR022761">
    <property type="entry name" value="Fumarate_lyase_N"/>
</dbReference>
<dbReference type="PRINTS" id="PR00149">
    <property type="entry name" value="FUMRATELYASE"/>
</dbReference>
<evidence type="ECO:0000313" key="2">
    <source>
        <dbReference type="EMBL" id="KRX08215.1"/>
    </source>
</evidence>
<gene>
    <name evidence="2" type="ORF">PPERSA_11692</name>
</gene>
<comment type="caution">
    <text evidence="2">The sequence shown here is derived from an EMBL/GenBank/DDBJ whole genome shotgun (WGS) entry which is preliminary data.</text>
</comment>
<dbReference type="OrthoDB" id="406045at2759"/>
<dbReference type="InterPro" id="IPR000362">
    <property type="entry name" value="Fumarate_lyase_fam"/>
</dbReference>
<accession>A0A0V0R119</accession>
<dbReference type="OMA" id="ECHDWIS"/>
<evidence type="ECO:0000259" key="1">
    <source>
        <dbReference type="Pfam" id="PF00206"/>
    </source>
</evidence>
<dbReference type="InterPro" id="IPR047136">
    <property type="entry name" value="PurB_bact"/>
</dbReference>
<dbReference type="Pfam" id="PF00206">
    <property type="entry name" value="Lyase_1"/>
    <property type="match status" value="1"/>
</dbReference>